<evidence type="ECO:0000313" key="3">
    <source>
        <dbReference type="Proteomes" id="UP000250321"/>
    </source>
</evidence>
<keyword evidence="3" id="KW-1185">Reference proteome</keyword>
<reference evidence="2 3" key="1">
    <citation type="submission" date="2018-02" db="EMBL/GenBank/DDBJ databases">
        <title>Draft genome of wild Prunus yedoensis var. nudiflora.</title>
        <authorList>
            <person name="Baek S."/>
            <person name="Kim J.-H."/>
            <person name="Choi K."/>
            <person name="Kim G.-B."/>
            <person name="Cho A."/>
            <person name="Jang H."/>
            <person name="Shin C.-H."/>
            <person name="Yu H.-J."/>
            <person name="Mun J.-H."/>
        </authorList>
    </citation>
    <scope>NUCLEOTIDE SEQUENCE [LARGE SCALE GENOMIC DNA]</scope>
    <source>
        <strain evidence="3">cv. Jeju island</strain>
        <tissue evidence="2">Leaf</tissue>
    </source>
</reference>
<evidence type="ECO:0000313" key="2">
    <source>
        <dbReference type="EMBL" id="PQQ18215.1"/>
    </source>
</evidence>
<organism evidence="2 3">
    <name type="scientific">Prunus yedoensis var. nudiflora</name>
    <dbReference type="NCBI Taxonomy" id="2094558"/>
    <lineage>
        <taxon>Eukaryota</taxon>
        <taxon>Viridiplantae</taxon>
        <taxon>Streptophyta</taxon>
        <taxon>Embryophyta</taxon>
        <taxon>Tracheophyta</taxon>
        <taxon>Spermatophyta</taxon>
        <taxon>Magnoliopsida</taxon>
        <taxon>eudicotyledons</taxon>
        <taxon>Gunneridae</taxon>
        <taxon>Pentapetalae</taxon>
        <taxon>rosids</taxon>
        <taxon>fabids</taxon>
        <taxon>Rosales</taxon>
        <taxon>Rosaceae</taxon>
        <taxon>Amygdaloideae</taxon>
        <taxon>Amygdaleae</taxon>
        <taxon>Prunus</taxon>
    </lineage>
</organism>
<name>A0A314ZEF1_PRUYE</name>
<dbReference type="EMBL" id="PJQY01000117">
    <property type="protein sequence ID" value="PQQ18215.1"/>
    <property type="molecule type" value="Genomic_DNA"/>
</dbReference>
<comment type="caution">
    <text evidence="2">The sequence shown here is derived from an EMBL/GenBank/DDBJ whole genome shotgun (WGS) entry which is preliminary data.</text>
</comment>
<protein>
    <submittedName>
        <fullName evidence="2">Transcription factor bHLH79</fullName>
    </submittedName>
</protein>
<gene>
    <name evidence="2" type="ORF">Pyn_01810</name>
</gene>
<evidence type="ECO:0000256" key="1">
    <source>
        <dbReference type="SAM" id="MobiDB-lite"/>
    </source>
</evidence>
<sequence>MKLEAVNTRMNPGIEVFPSKDFGHQTFDTAAMAFGTQTQREYSRGSSPEWLHMQIGGGFERT</sequence>
<dbReference type="AlphaFoldDB" id="A0A314ZEF1"/>
<accession>A0A314ZEF1</accession>
<feature type="region of interest" description="Disordered" evidence="1">
    <location>
        <begin position="40"/>
        <end position="62"/>
    </location>
</feature>
<dbReference type="Proteomes" id="UP000250321">
    <property type="component" value="Unassembled WGS sequence"/>
</dbReference>
<proteinExistence type="predicted"/>
<dbReference type="OrthoDB" id="678327at2759"/>
<dbReference type="STRING" id="2094558.A0A314ZEF1"/>